<dbReference type="RefSeq" id="WP_230841187.1">
    <property type="nucleotide sequence ID" value="NZ_CP063845.1"/>
</dbReference>
<evidence type="ECO:0000313" key="2">
    <source>
        <dbReference type="EMBL" id="UFP94133.1"/>
    </source>
</evidence>
<dbReference type="PANTHER" id="PTHR35509">
    <property type="entry name" value="DOMAIN PROTEIN, PUTATIVE (DUF1995)-RELATED"/>
    <property type="match status" value="1"/>
</dbReference>
<sequence length="228" mass="25908">MTCPLPETFEQALLQAQRSVRNALEAGRTRLQVEIQTARKSATAITRPLLDVLPQPVLAVSGTGIADYAYTLWGETPYKLLNISEREFIGNSWRSLVLMDASSIDVDEVQIYAERARAGDKVLLMVNNWPEGPGLTGVGRGKESTRNAFRSTVEVAYFLQAFRYRPVVLFHRFPEPWQLWERKEDGFALARESETIFSPKELAAFNERMAPLQAVERFFKGPSFFDSW</sequence>
<accession>A0ABY3PKH9</accession>
<dbReference type="PANTHER" id="PTHR35509:SF1">
    <property type="entry name" value="DOMAIN PROTEIN, PUTATIVE (DUF1995)-RELATED"/>
    <property type="match status" value="1"/>
</dbReference>
<dbReference type="InterPro" id="IPR018962">
    <property type="entry name" value="DUF1995"/>
</dbReference>
<reference evidence="2 3" key="1">
    <citation type="journal article" date="2021" name="Genome Biol. Evol.">
        <title>Complete Genome Sequencing of a Novel Gloeobacter Species from a Waterfall Cave in Mexico.</title>
        <authorList>
            <person name="Saw J.H."/>
            <person name="Cardona T."/>
            <person name="Montejano G."/>
        </authorList>
    </citation>
    <scope>NUCLEOTIDE SEQUENCE [LARGE SCALE GENOMIC DNA]</scope>
    <source>
        <strain evidence="2">MG652769</strain>
    </source>
</reference>
<feature type="domain" description="DUF1995" evidence="1">
    <location>
        <begin position="6"/>
        <end position="203"/>
    </location>
</feature>
<dbReference type="EMBL" id="CP063845">
    <property type="protein sequence ID" value="UFP94133.1"/>
    <property type="molecule type" value="Genomic_DNA"/>
</dbReference>
<organism evidence="2 3">
    <name type="scientific">Gloeobacter morelensis MG652769</name>
    <dbReference type="NCBI Taxonomy" id="2781736"/>
    <lineage>
        <taxon>Bacteria</taxon>
        <taxon>Bacillati</taxon>
        <taxon>Cyanobacteriota</taxon>
        <taxon>Cyanophyceae</taxon>
        <taxon>Gloeobacterales</taxon>
        <taxon>Gloeobacteraceae</taxon>
        <taxon>Gloeobacter</taxon>
        <taxon>Gloeobacter morelensis</taxon>
    </lineage>
</organism>
<proteinExistence type="predicted"/>
<evidence type="ECO:0000259" key="1">
    <source>
        <dbReference type="Pfam" id="PF09353"/>
    </source>
</evidence>
<keyword evidence="3" id="KW-1185">Reference proteome</keyword>
<dbReference type="InterPro" id="IPR053021">
    <property type="entry name" value="Chloroplast_ADK"/>
</dbReference>
<protein>
    <submittedName>
        <fullName evidence="2">DUF1995 family protein</fullName>
    </submittedName>
</protein>
<name>A0ABY3PKH9_9CYAN</name>
<gene>
    <name evidence="2" type="ORF">ISF26_20590</name>
</gene>
<dbReference type="Proteomes" id="UP001054846">
    <property type="component" value="Chromosome"/>
</dbReference>
<dbReference type="Pfam" id="PF09353">
    <property type="entry name" value="DUF1995"/>
    <property type="match status" value="1"/>
</dbReference>
<evidence type="ECO:0000313" key="3">
    <source>
        <dbReference type="Proteomes" id="UP001054846"/>
    </source>
</evidence>